<dbReference type="PROSITE" id="PS50012">
    <property type="entry name" value="RCC1_3"/>
    <property type="match status" value="4"/>
</dbReference>
<accession>A0A2V1HVQ9</accession>
<dbReference type="InterPro" id="IPR051553">
    <property type="entry name" value="Ran_GTPase-activating"/>
</dbReference>
<dbReference type="InterPro" id="IPR000408">
    <property type="entry name" value="Reg_chr_condens"/>
</dbReference>
<evidence type="ECO:0008006" key="4">
    <source>
        <dbReference type="Google" id="ProtNLM"/>
    </source>
</evidence>
<protein>
    <recommendedName>
        <fullName evidence="4">Chromosome condensation regulator RCC1</fullName>
    </recommendedName>
</protein>
<dbReference type="OrthoDB" id="5118031at2"/>
<dbReference type="RefSeq" id="WP_116754858.1">
    <property type="nucleotide sequence ID" value="NZ_JBHUEX010000001.1"/>
</dbReference>
<dbReference type="Pfam" id="PF13540">
    <property type="entry name" value="RCC1_2"/>
    <property type="match status" value="3"/>
</dbReference>
<dbReference type="GO" id="GO:0005737">
    <property type="term" value="C:cytoplasm"/>
    <property type="evidence" value="ECO:0007669"/>
    <property type="project" value="TreeGrafter"/>
</dbReference>
<organism evidence="2 3">
    <name type="scientific">Amnibacterium flavum</name>
    <dbReference type="NCBI Taxonomy" id="2173173"/>
    <lineage>
        <taxon>Bacteria</taxon>
        <taxon>Bacillati</taxon>
        <taxon>Actinomycetota</taxon>
        <taxon>Actinomycetes</taxon>
        <taxon>Micrococcales</taxon>
        <taxon>Microbacteriaceae</taxon>
        <taxon>Amnibacterium</taxon>
    </lineage>
</organism>
<dbReference type="EMBL" id="QEOP01000001">
    <property type="protein sequence ID" value="PVZ95120.1"/>
    <property type="molecule type" value="Genomic_DNA"/>
</dbReference>
<feature type="transmembrane region" description="Helical" evidence="1">
    <location>
        <begin position="35"/>
        <end position="58"/>
    </location>
</feature>
<evidence type="ECO:0000256" key="1">
    <source>
        <dbReference type="SAM" id="Phobius"/>
    </source>
</evidence>
<keyword evidence="1" id="KW-0472">Membrane</keyword>
<dbReference type="PANTHER" id="PTHR45982:SF1">
    <property type="entry name" value="REGULATOR OF CHROMOSOME CONDENSATION"/>
    <property type="match status" value="1"/>
</dbReference>
<dbReference type="AlphaFoldDB" id="A0A2V1HVQ9"/>
<name>A0A2V1HVQ9_9MICO</name>
<dbReference type="SUPFAM" id="SSF50985">
    <property type="entry name" value="RCC1/BLIP-II"/>
    <property type="match status" value="3"/>
</dbReference>
<keyword evidence="1" id="KW-0812">Transmembrane</keyword>
<proteinExistence type="predicted"/>
<evidence type="ECO:0000313" key="3">
    <source>
        <dbReference type="Proteomes" id="UP000244893"/>
    </source>
</evidence>
<gene>
    <name evidence="2" type="ORF">DDQ50_00885</name>
</gene>
<dbReference type="Proteomes" id="UP000244893">
    <property type="component" value="Unassembled WGS sequence"/>
</dbReference>
<dbReference type="GO" id="GO:0005085">
    <property type="term" value="F:guanyl-nucleotide exchange factor activity"/>
    <property type="evidence" value="ECO:0007669"/>
    <property type="project" value="TreeGrafter"/>
</dbReference>
<keyword evidence="3" id="KW-1185">Reference proteome</keyword>
<dbReference type="InterPro" id="IPR009091">
    <property type="entry name" value="RCC1/BLIP-II"/>
</dbReference>
<keyword evidence="1" id="KW-1133">Transmembrane helix</keyword>
<comment type="caution">
    <text evidence="2">The sequence shown here is derived from an EMBL/GenBank/DDBJ whole genome shotgun (WGS) entry which is preliminary data.</text>
</comment>
<evidence type="ECO:0000313" key="2">
    <source>
        <dbReference type="EMBL" id="PVZ95120.1"/>
    </source>
</evidence>
<dbReference type="PANTHER" id="PTHR45982">
    <property type="entry name" value="REGULATOR OF CHROMOSOME CONDENSATION"/>
    <property type="match status" value="1"/>
</dbReference>
<sequence>MNGRRETRATQLWAGITGARGSRARVGTRTRRRRYIVASVAAFSALTVVAIGSTGAYFTNQSVSAAQSGSAGALAAVTSLAATKSIDTNSGQTVSGQSSSVSWTAPTLTGSTGTNPVYIAKRNSVNSFALGAGATTLTTPTTTSLTDTVGGAPVGARQATQVATLRVAASTGDANTGSFALIGGQVYRWGTAKKDGTGITWATATTVTGPDFNSPILTPIPGFTEDIRQMAAGLDHLCALSVTGKVFCVGFNGSGQIGDGSTSGPTTAKEISYGALAGKTIISITAGDKFTCALASDGVIGCWGDNTYGQLGDGTTTNRLTPVAVIGTGVFATFKPNVIGASNYGMCAAKGPTYDAKLEPTYPGQNNRLACWGRNNWQQLGTTADSSAHGTPVDIADPNNVLQGVTKIVGGHAVYCVLNGDTTQANVACWGGGGLGMLGDGGTSLNPTPRAISAPPSGMVTGYSDVTVGYTVGCASKDAAFTCWGMNASGQLGIGTTGTGPFTPRNLTTMPGMTTGSINTLSVGPYSACASGTAGGLWCWGEGDGYGLGQGATTSDMTAPRAVIFNGARVLPGGSADLLAVNSGNEYQVARIDGKYYSWGRKLDDTVSAVPVELTGFPANVTKMAAGYYHACAINGTNSIWCVGNSANGKLGNTTAGTSSAATLVNDSAGVFTGKTLIDITAWDMGTCALASDGTIGCWGQNDVGQLGQPANSPASSNAPVAVVSTLFSVGSASKATKITSGWDTICVEAGPSGTRYIACWGSNFEYPLGAGVATSLANSATAIKITDPNNRFAAGVTALDAGRTTVCAVAASNSYTYCWGRAGDGQMGNASSATSATQTVTEAFTTAATDVSVAGLNVCATTATGPYCWGLRDSGGIGNGVTTAGYVVATAVVDSNSVLVGGSARMLSGGWGAMCMLATTGSLSCWGLNNLQALGQQNLNNTTNLANPSLVWSGTDPASPPISGVSTSCLDGALKTSSTTCSLVPGRTYWYQVNYTLPGADTWVSPTASAARS</sequence>
<dbReference type="Gene3D" id="2.130.10.30">
    <property type="entry name" value="Regulator of chromosome condensation 1/beta-lactamase-inhibitor protein II"/>
    <property type="match status" value="3"/>
</dbReference>
<reference evidence="2 3" key="1">
    <citation type="submission" date="2018-05" db="EMBL/GenBank/DDBJ databases">
        <title>Amnibacterium sp. M8JJ-5, whole genome shotgun sequence.</title>
        <authorList>
            <person name="Tuo L."/>
        </authorList>
    </citation>
    <scope>NUCLEOTIDE SEQUENCE [LARGE SCALE GENOMIC DNA]</scope>
    <source>
        <strain evidence="2 3">M8JJ-5</strain>
    </source>
</reference>